<name>A0A918P5K6_9ACTN</name>
<keyword evidence="2" id="KW-1185">Reference proteome</keyword>
<dbReference type="InterPro" id="IPR036513">
    <property type="entry name" value="STAS_dom_sf"/>
</dbReference>
<dbReference type="Proteomes" id="UP000619244">
    <property type="component" value="Unassembled WGS sequence"/>
</dbReference>
<comment type="caution">
    <text evidence="1">The sequence shown here is derived from an EMBL/GenBank/DDBJ whole genome shotgun (WGS) entry which is preliminary data.</text>
</comment>
<organism evidence="1 2">
    <name type="scientific">Streptomyces minutiscleroticus</name>
    <dbReference type="NCBI Taxonomy" id="68238"/>
    <lineage>
        <taxon>Bacteria</taxon>
        <taxon>Bacillati</taxon>
        <taxon>Actinomycetota</taxon>
        <taxon>Actinomycetes</taxon>
        <taxon>Kitasatosporales</taxon>
        <taxon>Streptomycetaceae</taxon>
        <taxon>Streptomyces</taxon>
    </lineage>
</organism>
<sequence length="113" mass="11972">MMPGAGFELVICGATAGDGAVWVGAIGEVRLDEVQLLAEAIGQVVRGEDDTHRVVLDLSEVSYCSHDASFTLWGMCAGFHAAGIGVALAEVSSMARIAFEGTHLDKRFSFLER</sequence>
<dbReference type="AlphaFoldDB" id="A0A918P5K6"/>
<dbReference type="Gene3D" id="3.30.750.24">
    <property type="entry name" value="STAS domain"/>
    <property type="match status" value="1"/>
</dbReference>
<reference evidence="1" key="1">
    <citation type="journal article" date="2014" name="Int. J. Syst. Evol. Microbiol.">
        <title>Complete genome sequence of Corynebacterium casei LMG S-19264T (=DSM 44701T), isolated from a smear-ripened cheese.</title>
        <authorList>
            <consortium name="US DOE Joint Genome Institute (JGI-PGF)"/>
            <person name="Walter F."/>
            <person name="Albersmeier A."/>
            <person name="Kalinowski J."/>
            <person name="Ruckert C."/>
        </authorList>
    </citation>
    <scope>NUCLEOTIDE SEQUENCE</scope>
    <source>
        <strain evidence="1">JCM 4790</strain>
    </source>
</reference>
<dbReference type="EMBL" id="BMVU01000221">
    <property type="protein sequence ID" value="GGY22000.1"/>
    <property type="molecule type" value="Genomic_DNA"/>
</dbReference>
<evidence type="ECO:0008006" key="3">
    <source>
        <dbReference type="Google" id="ProtNLM"/>
    </source>
</evidence>
<accession>A0A918P5K6</accession>
<dbReference type="SUPFAM" id="SSF52091">
    <property type="entry name" value="SpoIIaa-like"/>
    <property type="match status" value="1"/>
</dbReference>
<reference evidence="1" key="2">
    <citation type="submission" date="2020-09" db="EMBL/GenBank/DDBJ databases">
        <authorList>
            <person name="Sun Q."/>
            <person name="Ohkuma M."/>
        </authorList>
    </citation>
    <scope>NUCLEOTIDE SEQUENCE</scope>
    <source>
        <strain evidence="1">JCM 4790</strain>
    </source>
</reference>
<dbReference type="RefSeq" id="WP_190195507.1">
    <property type="nucleotide sequence ID" value="NZ_BMVU01000221.1"/>
</dbReference>
<evidence type="ECO:0000313" key="2">
    <source>
        <dbReference type="Proteomes" id="UP000619244"/>
    </source>
</evidence>
<evidence type="ECO:0000313" key="1">
    <source>
        <dbReference type="EMBL" id="GGY22000.1"/>
    </source>
</evidence>
<protein>
    <recommendedName>
        <fullName evidence="3">STAS domain-containing protein</fullName>
    </recommendedName>
</protein>
<gene>
    <name evidence="1" type="ORF">GCM10010358_83880</name>
</gene>
<proteinExistence type="predicted"/>